<feature type="transmembrane region" description="Helical" evidence="2">
    <location>
        <begin position="125"/>
        <end position="144"/>
    </location>
</feature>
<keyword evidence="2" id="KW-1133">Transmembrane helix</keyword>
<dbReference type="InterPro" id="IPR052901">
    <property type="entry name" value="Bact_TGase-like"/>
</dbReference>
<accession>A0A9D1KQ06</accession>
<feature type="transmembrane region" description="Helical" evidence="2">
    <location>
        <begin position="62"/>
        <end position="82"/>
    </location>
</feature>
<keyword evidence="2" id="KW-0472">Membrane</keyword>
<proteinExistence type="predicted"/>
<feature type="transmembrane region" description="Helical" evidence="2">
    <location>
        <begin position="7"/>
        <end position="29"/>
    </location>
</feature>
<feature type="transmembrane region" description="Helical" evidence="2">
    <location>
        <begin position="35"/>
        <end position="55"/>
    </location>
</feature>
<dbReference type="AlphaFoldDB" id="A0A9D1KQ06"/>
<dbReference type="SUPFAM" id="SSF54001">
    <property type="entry name" value="Cysteine proteinases"/>
    <property type="match status" value="1"/>
</dbReference>
<feature type="transmembrane region" description="Helical" evidence="2">
    <location>
        <begin position="174"/>
        <end position="191"/>
    </location>
</feature>
<dbReference type="Proteomes" id="UP000886842">
    <property type="component" value="Unassembled WGS sequence"/>
</dbReference>
<dbReference type="Pfam" id="PF11992">
    <property type="entry name" value="TgpA_N"/>
    <property type="match status" value="1"/>
</dbReference>
<feature type="transmembrane region" description="Helical" evidence="2">
    <location>
        <begin position="212"/>
        <end position="237"/>
    </location>
</feature>
<reference evidence="4" key="2">
    <citation type="journal article" date="2021" name="PeerJ">
        <title>Extensive microbial diversity within the chicken gut microbiome revealed by metagenomics and culture.</title>
        <authorList>
            <person name="Gilroy R."/>
            <person name="Ravi A."/>
            <person name="Getino M."/>
            <person name="Pursley I."/>
            <person name="Horton D.L."/>
            <person name="Alikhan N.F."/>
            <person name="Baker D."/>
            <person name="Gharbi K."/>
            <person name="Hall N."/>
            <person name="Watson M."/>
            <person name="Adriaenssens E.M."/>
            <person name="Foster-Nyarko E."/>
            <person name="Jarju S."/>
            <person name="Secka A."/>
            <person name="Antonio M."/>
            <person name="Oren A."/>
            <person name="Chaudhuri R.R."/>
            <person name="La Ragione R."/>
            <person name="Hildebrand F."/>
            <person name="Pallen M.J."/>
        </authorList>
    </citation>
    <scope>NUCLEOTIDE SEQUENCE</scope>
    <source>
        <strain evidence="4">ChiGjej1B1-24693</strain>
    </source>
</reference>
<sequence length="758" mass="81295">MSSRQQLVRLAVDSAAVLALLATVCVSFTGLYGGGWVWVAGMGGATLGVLIGALAAWRGWPAWMVAVAVAAAYLLTGSALAMPQWSRWGVLPTAQSLSGLVFGTVQAWKRVLTIDAPIGATDNLLVLPLLTCLVAGVLAITIAARSPRPGLAWLPPAVALVVSIAFGVQTAPLAVPTGLAFVVVALVWTAYRRAQQRHALLSSTGLIGSGALRTVLSGAGVLVIAALVAGLLTPVLVPDLRQVLRDRVEPPLDVRQWPSPLQEFRSNVKDRRTDVLFTVSGLPDGAAVRLATLDAYDGITANPSSSVAGAPDGGRYTRIGTRIPETTPGTSFDYRVRIVAYDDRWVPTVGLARSVTMDGPRAGELTQGFHYNRATGTGVSLDRLRDGDSYRVSAVLARQPDRSELRTANGGALQLPRAEPIPEELAALARDWTSGAGSDGEAAIMLEEQLRRGYYSHGLANDVPSLSGHSAYRMARLALDHDGRMVGDEEQYAVAMALMAREVGLASRVVYGFRPAQGSTEPGVEVPVTGDEVSAWVEINFEGLGWVEFTPTPDKSRALPEDTTRTESKPRPQVENPPPPPDRPEPLPPDNTEPLPGEEDPEPDQLDWAAILRVVAMVAVPLAVVAGPILAVVGLKRRRRRRRAGRGSGLDRIAGGWAELLDRSRDLGVRAQVRATRTENAALLAESVGEDQLDGLRGLAQRADWAAFSGVVPGEETIEQYWHDVRDSSAAAARTVPWWRRWWAVISPWSLIRPWRVS</sequence>
<gene>
    <name evidence="4" type="ORF">IAA98_15355</name>
</gene>
<name>A0A9D1KQ06_9ACTN</name>
<dbReference type="PANTHER" id="PTHR42736">
    <property type="entry name" value="PROTEIN-GLUTAMINE GAMMA-GLUTAMYLTRANSFERASE"/>
    <property type="match status" value="1"/>
</dbReference>
<feature type="compositionally biased region" description="Pro residues" evidence="1">
    <location>
        <begin position="575"/>
        <end position="591"/>
    </location>
</feature>
<dbReference type="InterPro" id="IPR021878">
    <property type="entry name" value="TgpA_N"/>
</dbReference>
<dbReference type="InterPro" id="IPR038765">
    <property type="entry name" value="Papain-like_cys_pep_sf"/>
</dbReference>
<reference evidence="4" key="1">
    <citation type="submission" date="2020-10" db="EMBL/GenBank/DDBJ databases">
        <authorList>
            <person name="Gilroy R."/>
        </authorList>
    </citation>
    <scope>NUCLEOTIDE SEQUENCE</scope>
    <source>
        <strain evidence="4">ChiGjej1B1-24693</strain>
    </source>
</reference>
<evidence type="ECO:0000313" key="5">
    <source>
        <dbReference type="Proteomes" id="UP000886842"/>
    </source>
</evidence>
<dbReference type="InterPro" id="IPR002931">
    <property type="entry name" value="Transglutaminase-like"/>
</dbReference>
<keyword evidence="2" id="KW-0812">Transmembrane</keyword>
<feature type="region of interest" description="Disordered" evidence="1">
    <location>
        <begin position="550"/>
        <end position="603"/>
    </location>
</feature>
<dbReference type="Gene3D" id="3.10.620.30">
    <property type="match status" value="1"/>
</dbReference>
<protein>
    <recommendedName>
        <fullName evidence="3">Transglutaminase-like domain-containing protein</fullName>
    </recommendedName>
</protein>
<evidence type="ECO:0000256" key="2">
    <source>
        <dbReference type="SAM" id="Phobius"/>
    </source>
</evidence>
<dbReference type="SMART" id="SM00460">
    <property type="entry name" value="TGc"/>
    <property type="match status" value="1"/>
</dbReference>
<feature type="transmembrane region" description="Helical" evidence="2">
    <location>
        <begin position="608"/>
        <end position="633"/>
    </location>
</feature>
<organism evidence="4 5">
    <name type="scientific">Candidatus Avipropionibacterium avicola</name>
    <dbReference type="NCBI Taxonomy" id="2840701"/>
    <lineage>
        <taxon>Bacteria</taxon>
        <taxon>Bacillati</taxon>
        <taxon>Actinomycetota</taxon>
        <taxon>Actinomycetes</taxon>
        <taxon>Propionibacteriales</taxon>
        <taxon>Propionibacteriaceae</taxon>
        <taxon>Propionibacteriaceae incertae sedis</taxon>
        <taxon>Candidatus Avipropionibacterium</taxon>
    </lineage>
</organism>
<evidence type="ECO:0000313" key="4">
    <source>
        <dbReference type="EMBL" id="HIT76953.1"/>
    </source>
</evidence>
<dbReference type="EMBL" id="DVLP01000444">
    <property type="protein sequence ID" value="HIT76953.1"/>
    <property type="molecule type" value="Genomic_DNA"/>
</dbReference>
<dbReference type="Pfam" id="PF01841">
    <property type="entry name" value="Transglut_core"/>
    <property type="match status" value="1"/>
</dbReference>
<feature type="compositionally biased region" description="Basic and acidic residues" evidence="1">
    <location>
        <begin position="554"/>
        <end position="572"/>
    </location>
</feature>
<feature type="domain" description="Transglutaminase-like" evidence="3">
    <location>
        <begin position="483"/>
        <end position="553"/>
    </location>
</feature>
<dbReference type="PANTHER" id="PTHR42736:SF1">
    <property type="entry name" value="PROTEIN-GLUTAMINE GAMMA-GLUTAMYLTRANSFERASE"/>
    <property type="match status" value="1"/>
</dbReference>
<comment type="caution">
    <text evidence="4">The sequence shown here is derived from an EMBL/GenBank/DDBJ whole genome shotgun (WGS) entry which is preliminary data.</text>
</comment>
<evidence type="ECO:0000259" key="3">
    <source>
        <dbReference type="SMART" id="SM00460"/>
    </source>
</evidence>
<evidence type="ECO:0000256" key="1">
    <source>
        <dbReference type="SAM" id="MobiDB-lite"/>
    </source>
</evidence>